<dbReference type="Proteomes" id="UP000237105">
    <property type="component" value="Unassembled WGS sequence"/>
</dbReference>
<evidence type="ECO:0000313" key="1">
    <source>
        <dbReference type="EMBL" id="PON32922.1"/>
    </source>
</evidence>
<feature type="non-terminal residue" evidence="1">
    <location>
        <position position="51"/>
    </location>
</feature>
<evidence type="ECO:0000313" key="2">
    <source>
        <dbReference type="Proteomes" id="UP000237105"/>
    </source>
</evidence>
<protein>
    <submittedName>
        <fullName evidence="1">Uncharacterized protein</fullName>
    </submittedName>
</protein>
<keyword evidence="2" id="KW-1185">Reference proteome</keyword>
<name>A0A2P5A8P6_PARAD</name>
<gene>
    <name evidence="1" type="ORF">PanWU01x14_357090</name>
</gene>
<dbReference type="EMBL" id="JXTB01000769">
    <property type="protein sequence ID" value="PON32922.1"/>
    <property type="molecule type" value="Genomic_DNA"/>
</dbReference>
<reference evidence="2" key="1">
    <citation type="submission" date="2016-06" db="EMBL/GenBank/DDBJ databases">
        <title>Parallel loss of symbiosis genes in relatives of nitrogen-fixing non-legume Parasponia.</title>
        <authorList>
            <person name="Van Velzen R."/>
            <person name="Holmer R."/>
            <person name="Bu F."/>
            <person name="Rutten L."/>
            <person name="Van Zeijl A."/>
            <person name="Liu W."/>
            <person name="Santuari L."/>
            <person name="Cao Q."/>
            <person name="Sharma T."/>
            <person name="Shen D."/>
            <person name="Roswanjaya Y."/>
            <person name="Wardhani T."/>
            <person name="Kalhor M.S."/>
            <person name="Jansen J."/>
            <person name="Van den Hoogen J."/>
            <person name="Gungor B."/>
            <person name="Hartog M."/>
            <person name="Hontelez J."/>
            <person name="Verver J."/>
            <person name="Yang W.-C."/>
            <person name="Schijlen E."/>
            <person name="Repin R."/>
            <person name="Schilthuizen M."/>
            <person name="Schranz E."/>
            <person name="Heidstra R."/>
            <person name="Miyata K."/>
            <person name="Fedorova E."/>
            <person name="Kohlen W."/>
            <person name="Bisseling T."/>
            <person name="Smit S."/>
            <person name="Geurts R."/>
        </authorList>
    </citation>
    <scope>NUCLEOTIDE SEQUENCE [LARGE SCALE GENOMIC DNA]</scope>
    <source>
        <strain evidence="2">cv. WU1-14</strain>
    </source>
</reference>
<dbReference type="AlphaFoldDB" id="A0A2P5A8P6"/>
<organism evidence="1 2">
    <name type="scientific">Parasponia andersonii</name>
    <name type="common">Sponia andersonii</name>
    <dbReference type="NCBI Taxonomy" id="3476"/>
    <lineage>
        <taxon>Eukaryota</taxon>
        <taxon>Viridiplantae</taxon>
        <taxon>Streptophyta</taxon>
        <taxon>Embryophyta</taxon>
        <taxon>Tracheophyta</taxon>
        <taxon>Spermatophyta</taxon>
        <taxon>Magnoliopsida</taxon>
        <taxon>eudicotyledons</taxon>
        <taxon>Gunneridae</taxon>
        <taxon>Pentapetalae</taxon>
        <taxon>rosids</taxon>
        <taxon>fabids</taxon>
        <taxon>Rosales</taxon>
        <taxon>Cannabaceae</taxon>
        <taxon>Parasponia</taxon>
    </lineage>
</organism>
<comment type="caution">
    <text evidence="1">The sequence shown here is derived from an EMBL/GenBank/DDBJ whole genome shotgun (WGS) entry which is preliminary data.</text>
</comment>
<proteinExistence type="predicted"/>
<accession>A0A2P5A8P6</accession>
<sequence length="51" mass="5394">MLCQLEADQLASPQADSATLNVDCHFGPSQVTIPILMTVTRSSSSSSNPIM</sequence>